<proteinExistence type="inferred from homology"/>
<sequence>MNIKELQYVVKIAEEQSISNAANQLFVAQSTLSHALNKIENKLGTPLFDRSTIPLKPTYAGKVFVETAHKILTINKELYQQIQDIAEYKRGALVIGVTHLAERYYLPMVLPKFRKKYPGIQLTIKPASLTELETLLLKNSVDFAITLPNNNPQLEYRPIFNMDILLALPINHPLSQRHPGQGRQYPELDLKELALEEFIVLQPGRMIRKTVLEACSEAGFTPNIGLETSNLDTAHALVAEGYGVTFMLDVIAYNAPQKDRVAYFRIKNFNLYQTFCLGYLKGKYLPKVVDEFMQAKKIL</sequence>
<name>A0A517DR54_9FIRM</name>
<dbReference type="FunFam" id="1.10.10.10:FF:000001">
    <property type="entry name" value="LysR family transcriptional regulator"/>
    <property type="match status" value="1"/>
</dbReference>
<dbReference type="OrthoDB" id="9803735at2"/>
<dbReference type="KEGG" id="sted:SPTER_10970"/>
<organism evidence="6 7">
    <name type="scientific">Sporomusa termitida</name>
    <dbReference type="NCBI Taxonomy" id="2377"/>
    <lineage>
        <taxon>Bacteria</taxon>
        <taxon>Bacillati</taxon>
        <taxon>Bacillota</taxon>
        <taxon>Negativicutes</taxon>
        <taxon>Selenomonadales</taxon>
        <taxon>Sporomusaceae</taxon>
        <taxon>Sporomusa</taxon>
    </lineage>
</organism>
<evidence type="ECO:0000313" key="6">
    <source>
        <dbReference type="EMBL" id="QDR79797.1"/>
    </source>
</evidence>
<dbReference type="GO" id="GO:0003700">
    <property type="term" value="F:DNA-binding transcription factor activity"/>
    <property type="evidence" value="ECO:0007669"/>
    <property type="project" value="InterPro"/>
</dbReference>
<dbReference type="InterPro" id="IPR000847">
    <property type="entry name" value="LysR_HTH_N"/>
</dbReference>
<evidence type="ECO:0000313" key="7">
    <source>
        <dbReference type="Proteomes" id="UP000320776"/>
    </source>
</evidence>
<dbReference type="Gene3D" id="3.40.190.290">
    <property type="match status" value="1"/>
</dbReference>
<evidence type="ECO:0000259" key="5">
    <source>
        <dbReference type="PROSITE" id="PS50931"/>
    </source>
</evidence>
<dbReference type="RefSeq" id="WP_144349392.1">
    <property type="nucleotide sequence ID" value="NZ_CP036259.1"/>
</dbReference>
<dbReference type="GO" id="GO:0005829">
    <property type="term" value="C:cytosol"/>
    <property type="evidence" value="ECO:0007669"/>
    <property type="project" value="TreeGrafter"/>
</dbReference>
<dbReference type="GO" id="GO:0003677">
    <property type="term" value="F:DNA binding"/>
    <property type="evidence" value="ECO:0007669"/>
    <property type="project" value="UniProtKB-KW"/>
</dbReference>
<dbReference type="InterPro" id="IPR005119">
    <property type="entry name" value="LysR_subst-bd"/>
</dbReference>
<dbReference type="PRINTS" id="PR00039">
    <property type="entry name" value="HTHLYSR"/>
</dbReference>
<dbReference type="InterPro" id="IPR050950">
    <property type="entry name" value="HTH-type_LysR_regulators"/>
</dbReference>
<keyword evidence="7" id="KW-1185">Reference proteome</keyword>
<comment type="similarity">
    <text evidence="1">Belongs to the LysR transcriptional regulatory family.</text>
</comment>
<dbReference type="InterPro" id="IPR036388">
    <property type="entry name" value="WH-like_DNA-bd_sf"/>
</dbReference>
<protein>
    <submittedName>
        <fullName evidence="6">HTH-type transcriptional regulator GltC</fullName>
    </submittedName>
</protein>
<dbReference type="SUPFAM" id="SSF46785">
    <property type="entry name" value="Winged helix' DNA-binding domain"/>
    <property type="match status" value="1"/>
</dbReference>
<dbReference type="Gene3D" id="1.10.10.10">
    <property type="entry name" value="Winged helix-like DNA-binding domain superfamily/Winged helix DNA-binding domain"/>
    <property type="match status" value="1"/>
</dbReference>
<keyword evidence="2" id="KW-0805">Transcription regulation</keyword>
<feature type="domain" description="HTH lysR-type" evidence="5">
    <location>
        <begin position="1"/>
        <end position="58"/>
    </location>
</feature>
<dbReference type="Proteomes" id="UP000320776">
    <property type="component" value="Chromosome"/>
</dbReference>
<dbReference type="PANTHER" id="PTHR30419">
    <property type="entry name" value="HTH-TYPE TRANSCRIPTIONAL REGULATOR YBHD"/>
    <property type="match status" value="1"/>
</dbReference>
<dbReference type="EMBL" id="CP036259">
    <property type="protein sequence ID" value="QDR79797.1"/>
    <property type="molecule type" value="Genomic_DNA"/>
</dbReference>
<keyword evidence="4" id="KW-0804">Transcription</keyword>
<evidence type="ECO:0000256" key="2">
    <source>
        <dbReference type="ARBA" id="ARBA00023015"/>
    </source>
</evidence>
<dbReference type="PANTHER" id="PTHR30419:SF28">
    <property type="entry name" value="HTH-TYPE TRANSCRIPTIONAL REGULATOR BSDA"/>
    <property type="match status" value="1"/>
</dbReference>
<dbReference type="AlphaFoldDB" id="A0A517DR54"/>
<dbReference type="InterPro" id="IPR036390">
    <property type="entry name" value="WH_DNA-bd_sf"/>
</dbReference>
<reference evidence="6 7" key="1">
    <citation type="submission" date="2019-02" db="EMBL/GenBank/DDBJ databases">
        <title>Closed genome of Sporomusa termitida DSM 4440.</title>
        <authorList>
            <person name="Poehlein A."/>
            <person name="Daniel R."/>
        </authorList>
    </citation>
    <scope>NUCLEOTIDE SEQUENCE [LARGE SCALE GENOMIC DNA]</scope>
    <source>
        <strain evidence="6 7">DSM 4440</strain>
    </source>
</reference>
<dbReference type="SUPFAM" id="SSF53850">
    <property type="entry name" value="Periplasmic binding protein-like II"/>
    <property type="match status" value="1"/>
</dbReference>
<accession>A0A517DR54</accession>
<dbReference type="CDD" id="cd05466">
    <property type="entry name" value="PBP2_LTTR_substrate"/>
    <property type="match status" value="1"/>
</dbReference>
<evidence type="ECO:0000256" key="4">
    <source>
        <dbReference type="ARBA" id="ARBA00023163"/>
    </source>
</evidence>
<keyword evidence="3" id="KW-0238">DNA-binding</keyword>
<evidence type="ECO:0000256" key="3">
    <source>
        <dbReference type="ARBA" id="ARBA00023125"/>
    </source>
</evidence>
<dbReference type="Pfam" id="PF03466">
    <property type="entry name" value="LysR_substrate"/>
    <property type="match status" value="1"/>
</dbReference>
<gene>
    <name evidence="6" type="primary">gltC_3</name>
    <name evidence="6" type="ORF">SPTER_10970</name>
</gene>
<evidence type="ECO:0000256" key="1">
    <source>
        <dbReference type="ARBA" id="ARBA00009437"/>
    </source>
</evidence>
<dbReference type="Pfam" id="PF00126">
    <property type="entry name" value="HTH_1"/>
    <property type="match status" value="1"/>
</dbReference>
<dbReference type="PROSITE" id="PS50931">
    <property type="entry name" value="HTH_LYSR"/>
    <property type="match status" value="1"/>
</dbReference>